<accession>Q0RN71</accession>
<evidence type="ECO:0000313" key="2">
    <source>
        <dbReference type="Proteomes" id="UP000000657"/>
    </source>
</evidence>
<dbReference type="AlphaFoldDB" id="Q0RN71"/>
<gene>
    <name evidence="1" type="ordered locus">FRAAL2369</name>
</gene>
<keyword evidence="2" id="KW-1185">Reference proteome</keyword>
<dbReference type="KEGG" id="fal:FRAAL2369"/>
<evidence type="ECO:0000313" key="1">
    <source>
        <dbReference type="EMBL" id="CAJ61018.1"/>
    </source>
</evidence>
<dbReference type="RefSeq" id="WP_011603532.1">
    <property type="nucleotide sequence ID" value="NC_008278.1"/>
</dbReference>
<reference evidence="1 2" key="1">
    <citation type="journal article" date="2007" name="Genome Res.">
        <title>Genome characteristics of facultatively symbiotic Frankia sp. strains reflect host range and host plant biogeography.</title>
        <authorList>
            <person name="Normand P."/>
            <person name="Lapierre P."/>
            <person name="Tisa L.S."/>
            <person name="Gogarten J.P."/>
            <person name="Alloisio N."/>
            <person name="Bagnarol E."/>
            <person name="Bassi C.A."/>
            <person name="Berry A.M."/>
            <person name="Bickhart D.M."/>
            <person name="Choisne N."/>
            <person name="Couloux A."/>
            <person name="Cournoyer B."/>
            <person name="Cruveiller S."/>
            <person name="Daubin V."/>
            <person name="Demange N."/>
            <person name="Francino M.P."/>
            <person name="Goltsman E."/>
            <person name="Huang Y."/>
            <person name="Kopp O.R."/>
            <person name="Labarre L."/>
            <person name="Lapidus A."/>
            <person name="Lavire C."/>
            <person name="Marechal J."/>
            <person name="Martinez M."/>
            <person name="Mastronunzio J.E."/>
            <person name="Mullin B.C."/>
            <person name="Niemann J."/>
            <person name="Pujic P."/>
            <person name="Rawnsley T."/>
            <person name="Rouy Z."/>
            <person name="Schenowitz C."/>
            <person name="Sellstedt A."/>
            <person name="Tavares F."/>
            <person name="Tomkins J.P."/>
            <person name="Vallenet D."/>
            <person name="Valverde C."/>
            <person name="Wall L.G."/>
            <person name="Wang Y."/>
            <person name="Medigue C."/>
            <person name="Benson D.R."/>
        </authorList>
    </citation>
    <scope>NUCLEOTIDE SEQUENCE [LARGE SCALE GENOMIC DNA]</scope>
    <source>
        <strain evidence="2">DSM 45986 / CECT 9034 / ACN14a</strain>
    </source>
</reference>
<dbReference type="Proteomes" id="UP000000657">
    <property type="component" value="Chromosome"/>
</dbReference>
<organism evidence="1 2">
    <name type="scientific">Frankia alni (strain DSM 45986 / CECT 9034 / ACN14a)</name>
    <dbReference type="NCBI Taxonomy" id="326424"/>
    <lineage>
        <taxon>Bacteria</taxon>
        <taxon>Bacillati</taxon>
        <taxon>Actinomycetota</taxon>
        <taxon>Actinomycetes</taxon>
        <taxon>Frankiales</taxon>
        <taxon>Frankiaceae</taxon>
        <taxon>Frankia</taxon>
    </lineage>
</organism>
<sequence length="181" mass="20604">MTLFSTDRIATDAQALEGLRAEVRTLCALRNLDQESWRRWEQKAGLFKASVRDYYAPFEAAAAALRAGAPTELETAVLFLEADPWCFRSGYMKSKLMSRIANSVDIEAYRSRLQNIVVCLVRNPQPRLLRPTVRLAAAVWDENLQGQLTSIPEDDSVTAERLRAFMRLVGHQIRTMRGLRF</sequence>
<protein>
    <submittedName>
        <fullName evidence="1">Uncharacterized protein</fullName>
    </submittedName>
</protein>
<name>Q0RN71_FRAAA</name>
<dbReference type="HOGENOM" id="CLU_1486984_0_0_11"/>
<dbReference type="EMBL" id="CT573213">
    <property type="protein sequence ID" value="CAJ61018.1"/>
    <property type="molecule type" value="Genomic_DNA"/>
</dbReference>
<dbReference type="OrthoDB" id="8421391at2"/>
<proteinExistence type="predicted"/>